<dbReference type="Pfam" id="PF04459">
    <property type="entry name" value="DUF512"/>
    <property type="match status" value="1"/>
</dbReference>
<dbReference type="InterPro" id="IPR058240">
    <property type="entry name" value="rSAM_sf"/>
</dbReference>
<gene>
    <name evidence="4" type="ORF">VIN30_03685</name>
</gene>
<dbReference type="Proteomes" id="UP001349994">
    <property type="component" value="Unassembled WGS sequence"/>
</dbReference>
<reference evidence="4 5" key="1">
    <citation type="submission" date="2024-01" db="EMBL/GenBank/DDBJ databases">
        <title>novel species in genus Adlercreutzia.</title>
        <authorList>
            <person name="Liu X."/>
        </authorList>
    </citation>
    <scope>NUCLEOTIDE SEQUENCE [LARGE SCALE GENOMIC DNA]</scope>
    <source>
        <strain evidence="4 5">R7</strain>
    </source>
</reference>
<dbReference type="RefSeq" id="WP_338209373.1">
    <property type="nucleotide sequence ID" value="NZ_JAYMFF010000006.1"/>
</dbReference>
<dbReference type="InterPro" id="IPR007549">
    <property type="entry name" value="DUF512"/>
</dbReference>
<name>A0ABU6IGH5_9ACTN</name>
<dbReference type="EMBL" id="JAYMFF010000006">
    <property type="protein sequence ID" value="MEC4175546.1"/>
    <property type="molecule type" value="Genomic_DNA"/>
</dbReference>
<evidence type="ECO:0000313" key="4">
    <source>
        <dbReference type="EMBL" id="MEC4175546.1"/>
    </source>
</evidence>
<sequence length="633" mass="67457">MATYPGKDIEREAARHAAEEGRLKSPPTGFVPHASIAVTDSVVPHASIAGTDSVVPHASIAVTDSVGGDFSRPSQPEETASAAEPPQFCATPATPADAAAAAWEGPVARIIAVEPESPADDAGFAPGCYLTTVDGHPLRDIIDWRWLASDDVIAVGYIDLDGEAGEVELEREPGEDWGFAFDGVLFDAVKLCRNACVFCFMRQLPEGVRPSLVLRDDDFRLSFLSGTFVTLTNLKPEDEARIVEQHISPLRVSLHASEPNLRRRIIGRHADHGLAALERLLAAGIKAHAQIVLMPGVNDGHALRETLEWAWARPNISGIGIVPLGFTKHQTALHESFTSPESARGVIEVIAPFQKRARAERGTPWVFAADEFYVNAYGAETPERIPPASDYGDYDMFEDGIGIVRSYVDEFAEACESGLAARAAEELASRNLVARYIIGEAMQPFLDAMIEESPLAGRLVPLTVRNDYFGGNVNVTGLLCACDIAAAIRNAVGTEPAPSEEEGHSTKVGQGAGAGCSDQASSAASETVGDTLARGRGGGSRAGCAANETVQWTVSPSEPLLEHVPPPRPRDAESCGQLFLIPSVILNDNGVTLDDMTVQDIENAVGAPVHVVSCNPLDYLPEIIALAEREDVS</sequence>
<accession>A0ABU6IGH5</accession>
<feature type="region of interest" description="Disordered" evidence="1">
    <location>
        <begin position="65"/>
        <end position="86"/>
    </location>
</feature>
<organism evidence="4 5">
    <name type="scientific">Adlercreutzia wanghongyangiae</name>
    <dbReference type="NCBI Taxonomy" id="3111451"/>
    <lineage>
        <taxon>Bacteria</taxon>
        <taxon>Bacillati</taxon>
        <taxon>Actinomycetota</taxon>
        <taxon>Coriobacteriia</taxon>
        <taxon>Eggerthellales</taxon>
        <taxon>Eggerthellaceae</taxon>
        <taxon>Adlercreutzia</taxon>
    </lineage>
</organism>
<evidence type="ECO:0000259" key="2">
    <source>
        <dbReference type="Pfam" id="PF04459"/>
    </source>
</evidence>
<evidence type="ECO:0000256" key="1">
    <source>
        <dbReference type="SAM" id="MobiDB-lite"/>
    </source>
</evidence>
<feature type="region of interest" description="Disordered" evidence="1">
    <location>
        <begin position="495"/>
        <end position="544"/>
    </location>
</feature>
<evidence type="ECO:0000259" key="3">
    <source>
        <dbReference type="Pfam" id="PF19238"/>
    </source>
</evidence>
<feature type="region of interest" description="Disordered" evidence="1">
    <location>
        <begin position="1"/>
        <end position="29"/>
    </location>
</feature>
<feature type="domain" description="DUF512" evidence="2">
    <location>
        <begin position="322"/>
        <end position="490"/>
    </location>
</feature>
<dbReference type="Pfam" id="PF19238">
    <property type="entry name" value="Radical_SAM_2"/>
    <property type="match status" value="1"/>
</dbReference>
<feature type="domain" description="Putative radical SAM N-terminal" evidence="3">
    <location>
        <begin position="172"/>
        <end position="312"/>
    </location>
</feature>
<evidence type="ECO:0000313" key="5">
    <source>
        <dbReference type="Proteomes" id="UP001349994"/>
    </source>
</evidence>
<dbReference type="SUPFAM" id="SSF50156">
    <property type="entry name" value="PDZ domain-like"/>
    <property type="match status" value="1"/>
</dbReference>
<proteinExistence type="predicted"/>
<dbReference type="InterPro" id="IPR013785">
    <property type="entry name" value="Aldolase_TIM"/>
</dbReference>
<dbReference type="SUPFAM" id="SSF102114">
    <property type="entry name" value="Radical SAM enzymes"/>
    <property type="match status" value="1"/>
</dbReference>
<feature type="compositionally biased region" description="Basic and acidic residues" evidence="1">
    <location>
        <begin position="7"/>
        <end position="23"/>
    </location>
</feature>
<dbReference type="InterPro" id="IPR036034">
    <property type="entry name" value="PDZ_sf"/>
</dbReference>
<keyword evidence="5" id="KW-1185">Reference proteome</keyword>
<protein>
    <submittedName>
        <fullName evidence="4">DUF512 domain-containing protein</fullName>
    </submittedName>
</protein>
<dbReference type="InterPro" id="IPR045375">
    <property type="entry name" value="Put_radical_SAM-like_N"/>
</dbReference>
<comment type="caution">
    <text evidence="4">The sequence shown here is derived from an EMBL/GenBank/DDBJ whole genome shotgun (WGS) entry which is preliminary data.</text>
</comment>
<dbReference type="Gene3D" id="3.20.20.70">
    <property type="entry name" value="Aldolase class I"/>
    <property type="match status" value="1"/>
</dbReference>